<sequence length="42" mass="4648">MKGSEATTMGVSSQQSLLPLSVRMAKLRTIVEEKPKKRMGEN</sequence>
<reference evidence="1" key="1">
    <citation type="submission" date="2020-09" db="EMBL/GenBank/DDBJ databases">
        <title>Genome-Enabled Discovery of Anthraquinone Biosynthesis in Senna tora.</title>
        <authorList>
            <person name="Kang S.-H."/>
            <person name="Pandey R.P."/>
            <person name="Lee C.-M."/>
            <person name="Sim J.-S."/>
            <person name="Jeong J.-T."/>
            <person name="Choi B.-S."/>
            <person name="Jung M."/>
            <person name="Ginzburg D."/>
            <person name="Zhao K."/>
            <person name="Won S.Y."/>
            <person name="Oh T.-J."/>
            <person name="Yu Y."/>
            <person name="Kim N.-H."/>
            <person name="Lee O.R."/>
            <person name="Lee T.-H."/>
            <person name="Bashyal P."/>
            <person name="Kim T.-S."/>
            <person name="Lee W.-H."/>
            <person name="Kawkins C."/>
            <person name="Kim C.-K."/>
            <person name="Kim J.S."/>
            <person name="Ahn B.O."/>
            <person name="Rhee S.Y."/>
            <person name="Sohng J.K."/>
        </authorList>
    </citation>
    <scope>NUCLEOTIDE SEQUENCE</scope>
    <source>
        <tissue evidence="1">Leaf</tissue>
    </source>
</reference>
<dbReference type="Proteomes" id="UP000634136">
    <property type="component" value="Unassembled WGS sequence"/>
</dbReference>
<dbReference type="AlphaFoldDB" id="A0A834X026"/>
<gene>
    <name evidence="1" type="ORF">G2W53_010530</name>
</gene>
<accession>A0A834X026</accession>
<keyword evidence="2" id="KW-1185">Reference proteome</keyword>
<name>A0A834X026_9FABA</name>
<evidence type="ECO:0000313" key="1">
    <source>
        <dbReference type="EMBL" id="KAF7835671.1"/>
    </source>
</evidence>
<organism evidence="1 2">
    <name type="scientific">Senna tora</name>
    <dbReference type="NCBI Taxonomy" id="362788"/>
    <lineage>
        <taxon>Eukaryota</taxon>
        <taxon>Viridiplantae</taxon>
        <taxon>Streptophyta</taxon>
        <taxon>Embryophyta</taxon>
        <taxon>Tracheophyta</taxon>
        <taxon>Spermatophyta</taxon>
        <taxon>Magnoliopsida</taxon>
        <taxon>eudicotyledons</taxon>
        <taxon>Gunneridae</taxon>
        <taxon>Pentapetalae</taxon>
        <taxon>rosids</taxon>
        <taxon>fabids</taxon>
        <taxon>Fabales</taxon>
        <taxon>Fabaceae</taxon>
        <taxon>Caesalpinioideae</taxon>
        <taxon>Cassia clade</taxon>
        <taxon>Senna</taxon>
    </lineage>
</organism>
<protein>
    <submittedName>
        <fullName evidence="1">Uncharacterized protein</fullName>
    </submittedName>
</protein>
<dbReference type="EMBL" id="JAAIUW010000004">
    <property type="protein sequence ID" value="KAF7835671.1"/>
    <property type="molecule type" value="Genomic_DNA"/>
</dbReference>
<evidence type="ECO:0000313" key="2">
    <source>
        <dbReference type="Proteomes" id="UP000634136"/>
    </source>
</evidence>
<comment type="caution">
    <text evidence="1">The sequence shown here is derived from an EMBL/GenBank/DDBJ whole genome shotgun (WGS) entry which is preliminary data.</text>
</comment>
<proteinExistence type="predicted"/>